<proteinExistence type="predicted"/>
<gene>
    <name evidence="1" type="ORF">CVS27_13760</name>
</gene>
<evidence type="ECO:0000313" key="1">
    <source>
        <dbReference type="EMBL" id="POH72925.1"/>
    </source>
</evidence>
<dbReference type="Proteomes" id="UP000237061">
    <property type="component" value="Unassembled WGS sequence"/>
</dbReference>
<protein>
    <submittedName>
        <fullName evidence="1">Uncharacterized protein</fullName>
    </submittedName>
</protein>
<dbReference type="RefSeq" id="WP_103466317.1">
    <property type="nucleotide sequence ID" value="NZ_PPXC01000010.1"/>
</dbReference>
<organism evidence="1 2">
    <name type="scientific">Arthrobacter glacialis</name>
    <dbReference type="NCBI Taxonomy" id="1664"/>
    <lineage>
        <taxon>Bacteria</taxon>
        <taxon>Bacillati</taxon>
        <taxon>Actinomycetota</taxon>
        <taxon>Actinomycetes</taxon>
        <taxon>Micrococcales</taxon>
        <taxon>Micrococcaceae</taxon>
        <taxon>Arthrobacter</taxon>
    </lineage>
</organism>
<name>A0A2S3ZUJ2_ARTGL</name>
<reference evidence="1 2" key="1">
    <citation type="submission" date="2018-01" db="EMBL/GenBank/DDBJ databases">
        <title>Arthrobacter sp. nov., from glaciers in China.</title>
        <authorList>
            <person name="Liu Q."/>
            <person name="Xin Y.-H."/>
        </authorList>
    </citation>
    <scope>NUCLEOTIDE SEQUENCE [LARGE SCALE GENOMIC DNA]</scope>
    <source>
        <strain evidence="1 2">HLT2-12-2</strain>
    </source>
</reference>
<keyword evidence="2" id="KW-1185">Reference proteome</keyword>
<comment type="caution">
    <text evidence="1">The sequence shown here is derived from an EMBL/GenBank/DDBJ whole genome shotgun (WGS) entry which is preliminary data.</text>
</comment>
<evidence type="ECO:0000313" key="2">
    <source>
        <dbReference type="Proteomes" id="UP000237061"/>
    </source>
</evidence>
<dbReference type="AlphaFoldDB" id="A0A2S3ZUJ2"/>
<dbReference type="EMBL" id="PPXC01000010">
    <property type="protein sequence ID" value="POH72925.1"/>
    <property type="molecule type" value="Genomic_DNA"/>
</dbReference>
<accession>A0A2S3ZUJ2</accession>
<sequence>MNEVIIAASEPTGDPGVDALVELAAQAGQLPVGDHKELYATVLVGLEIELNADPSAALKGVSP</sequence>